<protein>
    <submittedName>
        <fullName evidence="2">Uncharacterized protein</fullName>
    </submittedName>
</protein>
<feature type="region of interest" description="Disordered" evidence="1">
    <location>
        <begin position="277"/>
        <end position="301"/>
    </location>
</feature>
<proteinExistence type="predicted"/>
<reference evidence="2 3" key="1">
    <citation type="journal article" date="2019" name="Commun. Biol.">
        <title>The bagworm genome reveals a unique fibroin gene that provides high tensile strength.</title>
        <authorList>
            <person name="Kono N."/>
            <person name="Nakamura H."/>
            <person name="Ohtoshi R."/>
            <person name="Tomita M."/>
            <person name="Numata K."/>
            <person name="Arakawa K."/>
        </authorList>
    </citation>
    <scope>NUCLEOTIDE SEQUENCE [LARGE SCALE GENOMIC DNA]</scope>
</reference>
<keyword evidence="3" id="KW-1185">Reference proteome</keyword>
<evidence type="ECO:0000256" key="1">
    <source>
        <dbReference type="SAM" id="MobiDB-lite"/>
    </source>
</evidence>
<feature type="compositionally biased region" description="Polar residues" evidence="1">
    <location>
        <begin position="286"/>
        <end position="301"/>
    </location>
</feature>
<dbReference type="EMBL" id="BGZK01000022">
    <property type="protein sequence ID" value="GBP06517.1"/>
    <property type="molecule type" value="Genomic_DNA"/>
</dbReference>
<dbReference type="OrthoDB" id="6779410at2759"/>
<organism evidence="2 3">
    <name type="scientific">Eumeta variegata</name>
    <name type="common">Bagworm moth</name>
    <name type="synonym">Eumeta japonica</name>
    <dbReference type="NCBI Taxonomy" id="151549"/>
    <lineage>
        <taxon>Eukaryota</taxon>
        <taxon>Metazoa</taxon>
        <taxon>Ecdysozoa</taxon>
        <taxon>Arthropoda</taxon>
        <taxon>Hexapoda</taxon>
        <taxon>Insecta</taxon>
        <taxon>Pterygota</taxon>
        <taxon>Neoptera</taxon>
        <taxon>Endopterygota</taxon>
        <taxon>Lepidoptera</taxon>
        <taxon>Glossata</taxon>
        <taxon>Ditrysia</taxon>
        <taxon>Tineoidea</taxon>
        <taxon>Psychidae</taxon>
        <taxon>Oiketicinae</taxon>
        <taxon>Eumeta</taxon>
    </lineage>
</organism>
<dbReference type="Proteomes" id="UP000299102">
    <property type="component" value="Unassembled WGS sequence"/>
</dbReference>
<evidence type="ECO:0000313" key="3">
    <source>
        <dbReference type="Proteomes" id="UP000299102"/>
    </source>
</evidence>
<accession>A0A4C1SZ29</accession>
<gene>
    <name evidence="2" type="ORF">EVAR_4634_1</name>
</gene>
<comment type="caution">
    <text evidence="2">The sequence shown here is derived from an EMBL/GenBank/DDBJ whole genome shotgun (WGS) entry which is preliminary data.</text>
</comment>
<name>A0A4C1SZ29_EUMVA</name>
<evidence type="ECO:0000313" key="2">
    <source>
        <dbReference type="EMBL" id="GBP06517.1"/>
    </source>
</evidence>
<dbReference type="AlphaFoldDB" id="A0A4C1SZ29"/>
<sequence>MPLDYHSWERLDTWGKTSEQSSDVSATISVASERSLYERIIFWMTVSTLRLTVVWEIRDALCGVYQLPVLSDTVSSYQVNKKNYHDINKKHGDLAILGKEWHLYDIKGLEKFYKKFSAIQSMKRFIFRKIRSSQGRPVDFKVKDLENYRFETAKQYGDDWRELQELAWYRRVLCDESNNDDDEDIVIDDDHEHETNEHCMCLEPDIDNIRDVLARTEHGGLRRVRDGEHSETQFKLHLNKPIMHGSRSKQLSRRPSVKVSQAVNHIVESLKAFEQCEEVTSHHQHGQTAKPSSQSPRMHLT</sequence>